<reference evidence="1" key="1">
    <citation type="submission" date="2020-09" db="EMBL/GenBank/DDBJ databases">
        <title>Genome-Enabled Discovery of Anthraquinone Biosynthesis in Senna tora.</title>
        <authorList>
            <person name="Kang S.-H."/>
            <person name="Pandey R.P."/>
            <person name="Lee C.-M."/>
            <person name="Sim J.-S."/>
            <person name="Jeong J.-T."/>
            <person name="Choi B.-S."/>
            <person name="Jung M."/>
            <person name="Ginzburg D."/>
            <person name="Zhao K."/>
            <person name="Won S.Y."/>
            <person name="Oh T.-J."/>
            <person name="Yu Y."/>
            <person name="Kim N.-H."/>
            <person name="Lee O.R."/>
            <person name="Lee T.-H."/>
            <person name="Bashyal P."/>
            <person name="Kim T.-S."/>
            <person name="Lee W.-H."/>
            <person name="Kawkins C."/>
            <person name="Kim C.-K."/>
            <person name="Kim J.S."/>
            <person name="Ahn B.O."/>
            <person name="Rhee S.Y."/>
            <person name="Sohng J.K."/>
        </authorList>
    </citation>
    <scope>NUCLEOTIDE SEQUENCE</scope>
    <source>
        <tissue evidence="1">Leaf</tissue>
    </source>
</reference>
<evidence type="ECO:0000313" key="2">
    <source>
        <dbReference type="Proteomes" id="UP000634136"/>
    </source>
</evidence>
<keyword evidence="2" id="KW-1185">Reference proteome</keyword>
<accession>A0A834VWY9</accession>
<dbReference type="Proteomes" id="UP000634136">
    <property type="component" value="Unassembled WGS sequence"/>
</dbReference>
<sequence length="193" mass="21506">MQAEGMTLVFRSVSPSSAEDGEQQTWCLMHMSAFTLGDRGKKFSFRTSFLMPLLTTQTSFSFAFLSDSYLLAGNLRKLNAIQVQFPDRRIQTTLQQSFEVINNKSIDLCRVNADAEWSDVLPVIFSLGSGPTFSTLLALLKKMGGSDWVWSPPPTRNDGIRAFRVSPYDLKCNIGDRVQYAATSSKPYGHALT</sequence>
<protein>
    <submittedName>
        <fullName evidence="1">Phospholipid-transporting ATPase 2</fullName>
    </submittedName>
</protein>
<name>A0A834VWY9_9FABA</name>
<comment type="caution">
    <text evidence="1">The sequence shown here is derived from an EMBL/GenBank/DDBJ whole genome shotgun (WGS) entry which is preliminary data.</text>
</comment>
<proteinExistence type="predicted"/>
<organism evidence="1 2">
    <name type="scientific">Senna tora</name>
    <dbReference type="NCBI Taxonomy" id="362788"/>
    <lineage>
        <taxon>Eukaryota</taxon>
        <taxon>Viridiplantae</taxon>
        <taxon>Streptophyta</taxon>
        <taxon>Embryophyta</taxon>
        <taxon>Tracheophyta</taxon>
        <taxon>Spermatophyta</taxon>
        <taxon>Magnoliopsida</taxon>
        <taxon>eudicotyledons</taxon>
        <taxon>Gunneridae</taxon>
        <taxon>Pentapetalae</taxon>
        <taxon>rosids</taxon>
        <taxon>fabids</taxon>
        <taxon>Fabales</taxon>
        <taxon>Fabaceae</taxon>
        <taxon>Caesalpinioideae</taxon>
        <taxon>Cassia clade</taxon>
        <taxon>Senna</taxon>
    </lineage>
</organism>
<dbReference type="EMBL" id="JAAIUW010000184">
    <property type="protein sequence ID" value="KAF7800748.1"/>
    <property type="molecule type" value="Genomic_DNA"/>
</dbReference>
<evidence type="ECO:0000313" key="1">
    <source>
        <dbReference type="EMBL" id="KAF7800748.1"/>
    </source>
</evidence>
<dbReference type="AlphaFoldDB" id="A0A834VWY9"/>
<gene>
    <name evidence="1" type="ORF">G2W53_044756</name>
</gene>